<comment type="caution">
    <text evidence="1">The sequence shown here is derived from an EMBL/GenBank/DDBJ whole genome shotgun (WGS) entry which is preliminary data.</text>
</comment>
<gene>
    <name evidence="1" type="ORF">LTR37_010297</name>
</gene>
<accession>A0ACC3N5R0</accession>
<protein>
    <submittedName>
        <fullName evidence="1">Uncharacterized protein</fullName>
    </submittedName>
</protein>
<name>A0ACC3N5R0_9PEZI</name>
<evidence type="ECO:0000313" key="2">
    <source>
        <dbReference type="Proteomes" id="UP001281147"/>
    </source>
</evidence>
<organism evidence="1 2">
    <name type="scientific">Vermiconidia calcicola</name>
    <dbReference type="NCBI Taxonomy" id="1690605"/>
    <lineage>
        <taxon>Eukaryota</taxon>
        <taxon>Fungi</taxon>
        <taxon>Dikarya</taxon>
        <taxon>Ascomycota</taxon>
        <taxon>Pezizomycotina</taxon>
        <taxon>Dothideomycetes</taxon>
        <taxon>Dothideomycetidae</taxon>
        <taxon>Mycosphaerellales</taxon>
        <taxon>Extremaceae</taxon>
        <taxon>Vermiconidia</taxon>
    </lineage>
</organism>
<proteinExistence type="predicted"/>
<dbReference type="EMBL" id="JAUTXU010000084">
    <property type="protein sequence ID" value="KAK3710454.1"/>
    <property type="molecule type" value="Genomic_DNA"/>
</dbReference>
<keyword evidence="2" id="KW-1185">Reference proteome</keyword>
<dbReference type="Proteomes" id="UP001281147">
    <property type="component" value="Unassembled WGS sequence"/>
</dbReference>
<evidence type="ECO:0000313" key="1">
    <source>
        <dbReference type="EMBL" id="KAK3710454.1"/>
    </source>
</evidence>
<sequence length="1240" mass="135429">MACPPSEKKPPHESRREREFYRHYEPIRALSENGPPFCDLINDPAATQTHRPFSCPDRALTAFCQLGALRLGARRAMLFFFDTSYGYVLAESTRTLSLQDDSVHAPGDDLWLGHAIIPRGCAVCEHTVNLPSFEDSIDGDSSVHIINDLTKDQRFCDAPFVASRPNARFYAGVPITTGSKGINIGAYCVLDDKPRDGLDDDSIAFLRDMAAAVMTHLEMVRTKADHKRGTTMISRLSAFIEGTEKLPEPPASASQRSVPRSGSVSKKTSASMADKASDSQMSSPKLEGTVEPPPLEGRGVGSIQEARAMPPTTSHAALPVVSRTEQESQMQPTASRVRTTFERAAHLIRDATDADGAMFLDASVRTYGGLLDKSNGSEQSSDSGLGAVEGLNEHKEGHNGRETPKRQQCPVLTSSRKSSNNSPDNSGTEIPHTDSMDEQFLRSLLRRYPRGVTFSYSGDGDVSSDSESSESTGLKSGDDTAQGSDARNGDLSRKERRKRSHANHSEEIRRLLPGVRSFALVGVWDQVRDRWLAACAIWTYSPLRIFSNESELSYMTAFCDVLMAEVQRLEAQISDNAKTDFISSISHELRSPLHGILGSVEILAEQAGDSFSKTLIDQIDTCGRTLVDIVDNLLEYAKINNLARKQSVQLNGVEHRKDGSMHTSRAQIPNSIRSLRSDVALDAVTEEVIQTTVYSFCCSKEPQANLDRKVTMTFDIDGSLETNWKCRIATGGWKRLCINLVSNALKYTSEGYIRVSLGATPAKGSKQLFNAVLTVEDSGCGMSKQFIENHLFKPFTQEDGLVEGTGLGMSLCARIVKSFGGKIEVQSVKGKGTTVTVLVPMDHASDNQAVETESPSTQGRLRNMSTAIIDSEGGDASLEEDQQTSREIGVLSLYKSLRRTCAHLGLRISQGNMSNIGAADLYLITERDFRDQALGALADKTMVIVCESVMSERRMRSSPDPLPRRSVVEFISQPVGPDRLRQAIQACLSASSKGNGHMALHSTASGGLEANDVATPLGKTYRFAERKQFNRADSDGMSPTSMSRKPLLEPSAARQPEVESSRPALPPEKPLFESSESSTELARDSSAVQPGATQLSPVHKPNRLPLLLVDDNHINLRLLVTYAEKRDHPNLTARDGLEAFEVYKAACSGLTSLTSPHVKPPKVILMDINMPIFNGFEASRHIRNYEQQEGLAPAYIIALTGLGDASAQQEAHTSGMNMFLTKPVRLKELTRILDGIENGG</sequence>
<reference evidence="1" key="1">
    <citation type="submission" date="2023-07" db="EMBL/GenBank/DDBJ databases">
        <title>Black Yeasts Isolated from many extreme environments.</title>
        <authorList>
            <person name="Coleine C."/>
            <person name="Stajich J.E."/>
            <person name="Selbmann L."/>
        </authorList>
    </citation>
    <scope>NUCLEOTIDE SEQUENCE</scope>
    <source>
        <strain evidence="1">CCFEE 5714</strain>
    </source>
</reference>